<feature type="transmembrane region" description="Helical" evidence="8">
    <location>
        <begin position="256"/>
        <end position="273"/>
    </location>
</feature>
<feature type="domain" description="CstA N-terminal" evidence="9">
    <location>
        <begin position="2"/>
        <end position="539"/>
    </location>
</feature>
<evidence type="ECO:0000256" key="4">
    <source>
        <dbReference type="ARBA" id="ARBA00022475"/>
    </source>
</evidence>
<evidence type="ECO:0000256" key="1">
    <source>
        <dbReference type="ARBA" id="ARBA00004651"/>
    </source>
</evidence>
<dbReference type="RefSeq" id="WP_353334130.1">
    <property type="nucleotide sequence ID" value="NZ_AP028055.1"/>
</dbReference>
<proteinExistence type="inferred from homology"/>
<feature type="transmembrane region" description="Helical" evidence="8">
    <location>
        <begin position="521"/>
        <end position="541"/>
    </location>
</feature>
<comment type="subcellular location">
    <subcellularLocation>
        <location evidence="1">Cell membrane</location>
        <topology evidence="1">Multi-pass membrane protein</topology>
    </subcellularLocation>
</comment>
<feature type="transmembrane region" description="Helical" evidence="8">
    <location>
        <begin position="62"/>
        <end position="80"/>
    </location>
</feature>
<evidence type="ECO:0000256" key="8">
    <source>
        <dbReference type="SAM" id="Phobius"/>
    </source>
</evidence>
<evidence type="ECO:0000313" key="10">
    <source>
        <dbReference type="EMBL" id="BEG98924.1"/>
    </source>
</evidence>
<accession>A0ABM8IA73</accession>
<feature type="transmembrane region" description="Helical" evidence="8">
    <location>
        <begin position="86"/>
        <end position="107"/>
    </location>
</feature>
<keyword evidence="4" id="KW-1003">Cell membrane</keyword>
<gene>
    <name evidence="10" type="primary">CstA</name>
    <name evidence="10" type="ORF">BSYN_11890</name>
</gene>
<feature type="transmembrane region" description="Helical" evidence="8">
    <location>
        <begin position="224"/>
        <end position="244"/>
    </location>
</feature>
<keyword evidence="5 8" id="KW-0812">Transmembrane</keyword>
<reference evidence="10 11" key="1">
    <citation type="submission" date="2023-04" db="EMBL/GenBank/DDBJ databases">
        <title>Draft genome sequence of acteroides sedimenti strain YN3PY1.</title>
        <authorList>
            <person name="Yoshida N."/>
        </authorList>
    </citation>
    <scope>NUCLEOTIDE SEQUENCE [LARGE SCALE GENOMIC DNA]</scope>
    <source>
        <strain evidence="10 11">YN3PY1</strain>
    </source>
</reference>
<keyword evidence="6 8" id="KW-1133">Transmembrane helix</keyword>
<dbReference type="InterPro" id="IPR003706">
    <property type="entry name" value="CstA_N"/>
</dbReference>
<name>A0ABM8IA73_9BACE</name>
<dbReference type="PANTHER" id="PTHR30252:SF3">
    <property type="entry name" value="PYRUVATE_PROTON SYMPORTER BTST"/>
    <property type="match status" value="1"/>
</dbReference>
<evidence type="ECO:0000256" key="2">
    <source>
        <dbReference type="ARBA" id="ARBA00007755"/>
    </source>
</evidence>
<keyword evidence="7 8" id="KW-0472">Membrane</keyword>
<feature type="transmembrane region" description="Helical" evidence="8">
    <location>
        <begin position="293"/>
        <end position="316"/>
    </location>
</feature>
<evidence type="ECO:0000256" key="3">
    <source>
        <dbReference type="ARBA" id="ARBA00022448"/>
    </source>
</evidence>
<feature type="transmembrane region" description="Helical" evidence="8">
    <location>
        <begin position="553"/>
        <end position="576"/>
    </location>
</feature>
<feature type="transmembrane region" description="Helical" evidence="8">
    <location>
        <begin position="191"/>
        <end position="212"/>
    </location>
</feature>
<keyword evidence="11" id="KW-1185">Reference proteome</keyword>
<organism evidence="10 11">
    <name type="scientific">Bacteroides sedimenti</name>
    <dbReference type="NCBI Taxonomy" id="2136147"/>
    <lineage>
        <taxon>Bacteria</taxon>
        <taxon>Pseudomonadati</taxon>
        <taxon>Bacteroidota</taxon>
        <taxon>Bacteroidia</taxon>
        <taxon>Bacteroidales</taxon>
        <taxon>Bacteroidaceae</taxon>
        <taxon>Bacteroides</taxon>
    </lineage>
</organism>
<dbReference type="EMBL" id="AP028055">
    <property type="protein sequence ID" value="BEG98924.1"/>
    <property type="molecule type" value="Genomic_DNA"/>
</dbReference>
<dbReference type="Proteomes" id="UP001496674">
    <property type="component" value="Chromosome"/>
</dbReference>
<evidence type="ECO:0000256" key="5">
    <source>
        <dbReference type="ARBA" id="ARBA00022692"/>
    </source>
</evidence>
<feature type="transmembrane region" description="Helical" evidence="8">
    <location>
        <begin position="489"/>
        <end position="514"/>
    </location>
</feature>
<feature type="transmembrane region" description="Helical" evidence="8">
    <location>
        <begin position="6"/>
        <end position="24"/>
    </location>
</feature>
<keyword evidence="3" id="KW-0813">Transport</keyword>
<feature type="transmembrane region" description="Helical" evidence="8">
    <location>
        <begin position="419"/>
        <end position="443"/>
    </location>
</feature>
<evidence type="ECO:0000256" key="7">
    <source>
        <dbReference type="ARBA" id="ARBA00023136"/>
    </source>
</evidence>
<sequence>MNSIVIVIISVLFLAIGYGIYGRFMAYKVLMLNKDNPVPSVTLKDGHDYVPTNKVVLMGHHFAAIAGAGPLIGPVLAAQYGFLPGILWILVGSLFAGAVHDMIILTASVRYKGKSIAEIARDLVGERLGLITSLAVISILIVSMAGLGIPVVNALKNSPWGTFTVGFTIPVAIFIGIYLKYIRPDKILEGTVIGVLLVLLGVVLGPVVQNSFLGSYLDFDQKQMSLLLAVYGFLAAALPVWLLLLPRDYLSTYMKLGVIGALALGIIIIQPDINMPAVTQFVNGGGPIVPGKVFPFLFISIACGALSGFHSLISSGTTPKLIKNEKDILPIGFGAMLLEAFVAIMALLAATVLPTSDYFAINSVPEVFDKLHMVPQDLPQLSAMVGEDLAGRPGGSVSLAVGMTYVFQSVPWLKSMMGYWYHFCIMFEALFILTTIDSGTRIGRYLLQDLFRQNSREMSKKRSWFNAIFFSGLITLFWGYLLYTGDISTIWPLFGTANQMLAIIAFAIGTTYLLRSKQNKYVWVTVIPLCFVTVVTLSAALMNIFQNYLPKGLYSLAIISAILILLVCLVLIESIINWRRITKMSTNELSSVEIELIGEPVMSYNNLKNDVRSKDRIL</sequence>
<dbReference type="InterPro" id="IPR051605">
    <property type="entry name" value="CstA"/>
</dbReference>
<comment type="similarity">
    <text evidence="2">Belongs to the peptide transporter carbon starvation (CstA) (TC 2.A.114) family.</text>
</comment>
<feature type="transmembrane region" description="Helical" evidence="8">
    <location>
        <begin position="464"/>
        <end position="483"/>
    </location>
</feature>
<evidence type="ECO:0000313" key="11">
    <source>
        <dbReference type="Proteomes" id="UP001496674"/>
    </source>
</evidence>
<evidence type="ECO:0000259" key="9">
    <source>
        <dbReference type="Pfam" id="PF02554"/>
    </source>
</evidence>
<feature type="transmembrane region" description="Helical" evidence="8">
    <location>
        <begin position="128"/>
        <end position="152"/>
    </location>
</feature>
<evidence type="ECO:0000256" key="6">
    <source>
        <dbReference type="ARBA" id="ARBA00022989"/>
    </source>
</evidence>
<dbReference type="Pfam" id="PF02554">
    <property type="entry name" value="CstA"/>
    <property type="match status" value="1"/>
</dbReference>
<protein>
    <submittedName>
        <fullName evidence="10">Carbon starvation protein</fullName>
    </submittedName>
</protein>
<feature type="transmembrane region" description="Helical" evidence="8">
    <location>
        <begin position="158"/>
        <end position="179"/>
    </location>
</feature>
<dbReference type="PANTHER" id="PTHR30252">
    <property type="entry name" value="INNER MEMBRANE PEPTIDE TRANSPORTER"/>
    <property type="match status" value="1"/>
</dbReference>
<feature type="transmembrane region" description="Helical" evidence="8">
    <location>
        <begin position="328"/>
        <end position="353"/>
    </location>
</feature>